<proteinExistence type="predicted"/>
<reference evidence="1" key="1">
    <citation type="submission" date="2020-07" db="EMBL/GenBank/DDBJ databases">
        <title>Ethylene signaling mediates host invasion by parasitic plants.</title>
        <authorList>
            <person name="Yoshida S."/>
        </authorList>
    </citation>
    <scope>NUCLEOTIDE SEQUENCE</scope>
    <source>
        <strain evidence="1">Okayama</strain>
    </source>
</reference>
<keyword evidence="1" id="KW-0687">Ribonucleoprotein</keyword>
<evidence type="ECO:0000313" key="1">
    <source>
        <dbReference type="EMBL" id="GFP85571.1"/>
    </source>
</evidence>
<keyword evidence="2" id="KW-1185">Reference proteome</keyword>
<organism evidence="1 2">
    <name type="scientific">Phtheirospermum japonicum</name>
    <dbReference type="NCBI Taxonomy" id="374723"/>
    <lineage>
        <taxon>Eukaryota</taxon>
        <taxon>Viridiplantae</taxon>
        <taxon>Streptophyta</taxon>
        <taxon>Embryophyta</taxon>
        <taxon>Tracheophyta</taxon>
        <taxon>Spermatophyta</taxon>
        <taxon>Magnoliopsida</taxon>
        <taxon>eudicotyledons</taxon>
        <taxon>Gunneridae</taxon>
        <taxon>Pentapetalae</taxon>
        <taxon>asterids</taxon>
        <taxon>lamiids</taxon>
        <taxon>Lamiales</taxon>
        <taxon>Orobanchaceae</taxon>
        <taxon>Orobanchaceae incertae sedis</taxon>
        <taxon>Phtheirospermum</taxon>
    </lineage>
</organism>
<dbReference type="AlphaFoldDB" id="A0A830BTZ4"/>
<feature type="non-terminal residue" evidence="1">
    <location>
        <position position="57"/>
    </location>
</feature>
<protein>
    <submittedName>
        <fullName evidence="1">30S ribosomal protein s3 chloroplastic</fullName>
    </submittedName>
</protein>
<dbReference type="Proteomes" id="UP000653305">
    <property type="component" value="Unassembled WGS sequence"/>
</dbReference>
<dbReference type="EMBL" id="BMAC01000108">
    <property type="protein sequence ID" value="GFP85571.1"/>
    <property type="molecule type" value="Genomic_DNA"/>
</dbReference>
<gene>
    <name evidence="1" type="ORF">PHJA_000700800</name>
</gene>
<evidence type="ECO:0000313" key="2">
    <source>
        <dbReference type="Proteomes" id="UP000653305"/>
    </source>
</evidence>
<accession>A0A830BTZ4</accession>
<sequence length="57" mass="6755">SNHTSHSLWFAQTQNYYEGLQEDKEKIIDFIKNYVKKNMRISFGADGTARIRYLTLL</sequence>
<comment type="caution">
    <text evidence="1">The sequence shown here is derived from an EMBL/GenBank/DDBJ whole genome shotgun (WGS) entry which is preliminary data.</text>
</comment>
<dbReference type="OrthoDB" id="1337267at2759"/>
<dbReference type="GO" id="GO:0005840">
    <property type="term" value="C:ribosome"/>
    <property type="evidence" value="ECO:0007669"/>
    <property type="project" value="UniProtKB-KW"/>
</dbReference>
<name>A0A830BTZ4_9LAMI</name>
<keyword evidence="1" id="KW-0689">Ribosomal protein</keyword>